<dbReference type="PANTHER" id="PTHR43781">
    <property type="entry name" value="SACCHAROPINE DEHYDROGENASE"/>
    <property type="match status" value="1"/>
</dbReference>
<feature type="domain" description="Saccharopine dehydrogenase NADP binding" evidence="1">
    <location>
        <begin position="17"/>
        <end position="138"/>
    </location>
</feature>
<keyword evidence="3" id="KW-1185">Reference proteome</keyword>
<reference evidence="2 3" key="1">
    <citation type="submission" date="2024-10" db="EMBL/GenBank/DDBJ databases">
        <title>The Natural Products Discovery Center: Release of the First 8490 Sequenced Strains for Exploring Actinobacteria Biosynthetic Diversity.</title>
        <authorList>
            <person name="Kalkreuter E."/>
            <person name="Kautsar S.A."/>
            <person name="Yang D."/>
            <person name="Bader C.D."/>
            <person name="Teijaro C.N."/>
            <person name="Fluegel L."/>
            <person name="Davis C.M."/>
            <person name="Simpson J.R."/>
            <person name="Lauterbach L."/>
            <person name="Steele A.D."/>
            <person name="Gui C."/>
            <person name="Meng S."/>
            <person name="Li G."/>
            <person name="Viehrig K."/>
            <person name="Ye F."/>
            <person name="Su P."/>
            <person name="Kiefer A.F."/>
            <person name="Nichols A."/>
            <person name="Cepeda A.J."/>
            <person name="Yan W."/>
            <person name="Fan B."/>
            <person name="Jiang Y."/>
            <person name="Adhikari A."/>
            <person name="Zheng C.-J."/>
            <person name="Schuster L."/>
            <person name="Cowan T.M."/>
            <person name="Smanski M.J."/>
            <person name="Chevrette M.G."/>
            <person name="De Carvalho L.P.S."/>
            <person name="Shen B."/>
        </authorList>
    </citation>
    <scope>NUCLEOTIDE SEQUENCE [LARGE SCALE GENOMIC DNA]</scope>
    <source>
        <strain evidence="2 3">NPDC015755</strain>
    </source>
</reference>
<dbReference type="Gene3D" id="3.40.50.720">
    <property type="entry name" value="NAD(P)-binding Rossmann-like Domain"/>
    <property type="match status" value="1"/>
</dbReference>
<name>A0ABW6YF99_9ACTN</name>
<dbReference type="SUPFAM" id="SSF51735">
    <property type="entry name" value="NAD(P)-binding Rossmann-fold domains"/>
    <property type="match status" value="1"/>
</dbReference>
<comment type="caution">
    <text evidence="2">The sequence shown here is derived from an EMBL/GenBank/DDBJ whole genome shotgun (WGS) entry which is preliminary data.</text>
</comment>
<dbReference type="Proteomes" id="UP001603013">
    <property type="component" value="Unassembled WGS sequence"/>
</dbReference>
<accession>A0ABW6YF99</accession>
<dbReference type="Pfam" id="PF03435">
    <property type="entry name" value="Sacchrp_dh_NADP"/>
    <property type="match status" value="1"/>
</dbReference>
<dbReference type="InterPro" id="IPR036291">
    <property type="entry name" value="NAD(P)-bd_dom_sf"/>
</dbReference>
<dbReference type="PANTHER" id="PTHR43781:SF1">
    <property type="entry name" value="SACCHAROPINE DEHYDROGENASE"/>
    <property type="match status" value="1"/>
</dbReference>
<evidence type="ECO:0000313" key="2">
    <source>
        <dbReference type="EMBL" id="MFF8278508.1"/>
    </source>
</evidence>
<evidence type="ECO:0000313" key="3">
    <source>
        <dbReference type="Proteomes" id="UP001603013"/>
    </source>
</evidence>
<dbReference type="InterPro" id="IPR005097">
    <property type="entry name" value="Sacchrp_dh_NADP-bd"/>
</dbReference>
<organism evidence="2 3">
    <name type="scientific">Streptomyces lateritius</name>
    <dbReference type="NCBI Taxonomy" id="67313"/>
    <lineage>
        <taxon>Bacteria</taxon>
        <taxon>Bacillati</taxon>
        <taxon>Actinomycetota</taxon>
        <taxon>Actinomycetes</taxon>
        <taxon>Kitasatosporales</taxon>
        <taxon>Streptomycetaceae</taxon>
        <taxon>Streptomyces</taxon>
    </lineage>
</organism>
<proteinExistence type="predicted"/>
<dbReference type="EMBL" id="JBIBSM010000010">
    <property type="protein sequence ID" value="MFF8278508.1"/>
    <property type="molecule type" value="Genomic_DNA"/>
</dbReference>
<evidence type="ECO:0000259" key="1">
    <source>
        <dbReference type="Pfam" id="PF03435"/>
    </source>
</evidence>
<gene>
    <name evidence="2" type="ORF">ACF05T_20740</name>
</gene>
<protein>
    <submittedName>
        <fullName evidence="2">Saccharopine dehydrogenase family protein</fullName>
    </submittedName>
</protein>
<dbReference type="RefSeq" id="WP_391935629.1">
    <property type="nucleotide sequence ID" value="NZ_JBIBSM010000010.1"/>
</dbReference>
<sequence length="377" mass="39913">MNETSSRKGPARPDREVVVYGAYGHTGRFVVAELLDRGWTPVLSGRDADRLRTLSKEHHGLDVRPATIDDPASLDRALSGAAAIVNCAGPFASTAAPVIEAALRARIPYVDVAAELEAIADTFARFTDRAREAGTVIVPAMAFYGGLSDLLVAAAVGDLPEVDEVLVAYALSSWHPTAGTRAAGRVSRERRDGRRRLYTNGRLEFLTGEQPVSRWPFPEPVGERAVIGEFTMAESVTVPRHVRTDEIRTFMTADAVGDLVSADTPPPAAVDERGRSDQTFLVEVVVRSGDQERRAVARGRDIYAISAPLAVEAVSRVLDGRIGDGRGGNEQSGNGRVAGAAFVGAASAGELFDASAFLTSLSDGAGGLPGDFGWSLS</sequence>